<feature type="domain" description="Lipase" evidence="6">
    <location>
        <begin position="65"/>
        <end position="302"/>
    </location>
</feature>
<dbReference type="InterPro" id="IPR029058">
    <property type="entry name" value="AB_hydrolase_fold"/>
</dbReference>
<organism evidence="7 8">
    <name type="scientific">Leptosia nina</name>
    <dbReference type="NCBI Taxonomy" id="320188"/>
    <lineage>
        <taxon>Eukaryota</taxon>
        <taxon>Metazoa</taxon>
        <taxon>Ecdysozoa</taxon>
        <taxon>Arthropoda</taxon>
        <taxon>Hexapoda</taxon>
        <taxon>Insecta</taxon>
        <taxon>Pterygota</taxon>
        <taxon>Neoptera</taxon>
        <taxon>Endopterygota</taxon>
        <taxon>Lepidoptera</taxon>
        <taxon>Glossata</taxon>
        <taxon>Ditrysia</taxon>
        <taxon>Papilionoidea</taxon>
        <taxon>Pieridae</taxon>
        <taxon>Pierinae</taxon>
        <taxon>Leptosia</taxon>
    </lineage>
</organism>
<comment type="caution">
    <text evidence="7">The sequence shown here is derived from an EMBL/GenBank/DDBJ whole genome shotgun (WGS) entry which is preliminary data.</text>
</comment>
<dbReference type="InterPro" id="IPR033906">
    <property type="entry name" value="Lipase_N"/>
</dbReference>
<gene>
    <name evidence="7" type="ORF">LNINA_LOCUS4299</name>
</gene>
<dbReference type="GO" id="GO:0017171">
    <property type="term" value="F:serine hydrolase activity"/>
    <property type="evidence" value="ECO:0007669"/>
    <property type="project" value="TreeGrafter"/>
</dbReference>
<dbReference type="Gene3D" id="3.40.50.1820">
    <property type="entry name" value="alpha/beta hydrolase"/>
    <property type="match status" value="1"/>
</dbReference>
<evidence type="ECO:0000259" key="6">
    <source>
        <dbReference type="Pfam" id="PF00151"/>
    </source>
</evidence>
<feature type="signal peptide" evidence="5">
    <location>
        <begin position="1"/>
        <end position="16"/>
    </location>
</feature>
<comment type="subcellular location">
    <subcellularLocation>
        <location evidence="1">Secreted</location>
    </subcellularLocation>
</comment>
<feature type="chain" id="PRO_5043909118" description="Lipase domain-containing protein" evidence="5">
    <location>
        <begin position="17"/>
        <end position="330"/>
    </location>
</feature>
<keyword evidence="5" id="KW-0732">Signal</keyword>
<dbReference type="Pfam" id="PF00151">
    <property type="entry name" value="Lipase"/>
    <property type="match status" value="1"/>
</dbReference>
<evidence type="ECO:0000256" key="1">
    <source>
        <dbReference type="ARBA" id="ARBA00004613"/>
    </source>
</evidence>
<dbReference type="PANTHER" id="PTHR11610">
    <property type="entry name" value="LIPASE"/>
    <property type="match status" value="1"/>
</dbReference>
<sequence length="330" mass="36166">MKVLIVLLVSACSSFGSTTPSIPGDNSHYVKGVSRYIWMPDGNGVPHLVDLKAEGHPVDPKTGAKNEYRLFTRFNQYNYQVLEFNNTNSVRNSNYNPNKPITVIVHGFNSDGDASVNQMVRNALMHVDFYNVIVLDWSKSLSILYPVSVEAVPSTGEYLGKFLEWLIDNFGGDWSKVHLIGHSLGAHVVGNAGRAVGGRVARITGLDPAGPEFGGSSHALNTADAQYVECIHTDGGLLGIYDPICTSNFYPNGGRNPQPGCLLSTCSHSRSYEFLSATIRYNRFIGIRCADVDELKNNLCNGGELHMGNTQFSKEGYGLYRLSTGSEWPY</sequence>
<keyword evidence="3" id="KW-0964">Secreted</keyword>
<dbReference type="SUPFAM" id="SSF53474">
    <property type="entry name" value="alpha/beta-Hydrolases"/>
    <property type="match status" value="1"/>
</dbReference>
<keyword evidence="8" id="KW-1185">Reference proteome</keyword>
<dbReference type="GO" id="GO:0016042">
    <property type="term" value="P:lipid catabolic process"/>
    <property type="evidence" value="ECO:0007669"/>
    <property type="project" value="TreeGrafter"/>
</dbReference>
<dbReference type="GO" id="GO:0005615">
    <property type="term" value="C:extracellular space"/>
    <property type="evidence" value="ECO:0007669"/>
    <property type="project" value="TreeGrafter"/>
</dbReference>
<comment type="similarity">
    <text evidence="2 4">Belongs to the AB hydrolase superfamily. Lipase family.</text>
</comment>
<evidence type="ECO:0000313" key="7">
    <source>
        <dbReference type="EMBL" id="CAK1544566.1"/>
    </source>
</evidence>
<protein>
    <recommendedName>
        <fullName evidence="6">Lipase domain-containing protein</fullName>
    </recommendedName>
</protein>
<evidence type="ECO:0000256" key="2">
    <source>
        <dbReference type="ARBA" id="ARBA00010701"/>
    </source>
</evidence>
<dbReference type="Proteomes" id="UP001497472">
    <property type="component" value="Unassembled WGS sequence"/>
</dbReference>
<evidence type="ECO:0000313" key="8">
    <source>
        <dbReference type="Proteomes" id="UP001497472"/>
    </source>
</evidence>
<proteinExistence type="inferred from homology"/>
<dbReference type="CDD" id="cd00707">
    <property type="entry name" value="Pancreat_lipase_like"/>
    <property type="match status" value="1"/>
</dbReference>
<dbReference type="PANTHER" id="PTHR11610:SF150">
    <property type="entry name" value="FI01825P-RELATED"/>
    <property type="match status" value="1"/>
</dbReference>
<reference evidence="7 8" key="1">
    <citation type="submission" date="2023-11" db="EMBL/GenBank/DDBJ databases">
        <authorList>
            <person name="Okamura Y."/>
        </authorList>
    </citation>
    <scope>NUCLEOTIDE SEQUENCE [LARGE SCALE GENOMIC DNA]</scope>
</reference>
<dbReference type="InterPro" id="IPR000734">
    <property type="entry name" value="TAG_lipase"/>
</dbReference>
<dbReference type="EMBL" id="CAVLEF010000005">
    <property type="protein sequence ID" value="CAK1544566.1"/>
    <property type="molecule type" value="Genomic_DNA"/>
</dbReference>
<evidence type="ECO:0000256" key="4">
    <source>
        <dbReference type="RuleBase" id="RU004262"/>
    </source>
</evidence>
<dbReference type="InterPro" id="IPR013818">
    <property type="entry name" value="Lipase"/>
</dbReference>
<dbReference type="AlphaFoldDB" id="A0AAV1J7U4"/>
<evidence type="ECO:0000256" key="3">
    <source>
        <dbReference type="ARBA" id="ARBA00022525"/>
    </source>
</evidence>
<evidence type="ECO:0000256" key="5">
    <source>
        <dbReference type="SAM" id="SignalP"/>
    </source>
</evidence>
<name>A0AAV1J7U4_9NEOP</name>
<dbReference type="GO" id="GO:0016298">
    <property type="term" value="F:lipase activity"/>
    <property type="evidence" value="ECO:0007669"/>
    <property type="project" value="InterPro"/>
</dbReference>
<accession>A0AAV1J7U4</accession>